<feature type="compositionally biased region" description="Basic residues" evidence="8">
    <location>
        <begin position="1"/>
        <end position="11"/>
    </location>
</feature>
<feature type="compositionally biased region" description="Basic residues" evidence="8">
    <location>
        <begin position="822"/>
        <end position="833"/>
    </location>
</feature>
<comment type="subcellular location">
    <subcellularLocation>
        <location evidence="1">Nucleus</location>
    </subcellularLocation>
</comment>
<feature type="compositionally biased region" description="Basic and acidic residues" evidence="8">
    <location>
        <begin position="121"/>
        <end position="131"/>
    </location>
</feature>
<feature type="compositionally biased region" description="Polar residues" evidence="8">
    <location>
        <begin position="55"/>
        <end position="72"/>
    </location>
</feature>
<keyword evidence="3" id="KW-0547">Nucleotide-binding</keyword>
<dbReference type="STRING" id="329884.A0A4V5NF78"/>
<dbReference type="InterPro" id="IPR057927">
    <property type="entry name" value="RAD24-like_helical"/>
</dbReference>
<dbReference type="OrthoDB" id="10265971at2759"/>
<keyword evidence="7" id="KW-0131">Cell cycle</keyword>
<feature type="domain" description="Checkpoint protein RAD24-like helical bundle" evidence="9">
    <location>
        <begin position="504"/>
        <end position="604"/>
    </location>
</feature>
<dbReference type="GO" id="GO:0005524">
    <property type="term" value="F:ATP binding"/>
    <property type="evidence" value="ECO:0007669"/>
    <property type="project" value="UniProtKB-KW"/>
</dbReference>
<feature type="compositionally biased region" description="Basic and acidic residues" evidence="8">
    <location>
        <begin position="809"/>
        <end position="821"/>
    </location>
</feature>
<dbReference type="GO" id="GO:0033314">
    <property type="term" value="P:mitotic DNA replication checkpoint signaling"/>
    <property type="evidence" value="ECO:0007669"/>
    <property type="project" value="TreeGrafter"/>
</dbReference>
<feature type="region of interest" description="Disordered" evidence="8">
    <location>
        <begin position="687"/>
        <end position="714"/>
    </location>
</feature>
<comment type="caution">
    <text evidence="10">The sequence shown here is derived from an EMBL/GenBank/DDBJ whole genome shotgun (WGS) entry which is preliminary data.</text>
</comment>
<dbReference type="SUPFAM" id="SSF52540">
    <property type="entry name" value="P-loop containing nucleoside triphosphate hydrolases"/>
    <property type="match status" value="1"/>
</dbReference>
<dbReference type="GO" id="GO:0005634">
    <property type="term" value="C:nucleus"/>
    <property type="evidence" value="ECO:0007669"/>
    <property type="project" value="UniProtKB-SubCell"/>
</dbReference>
<feature type="region of interest" description="Disordered" evidence="8">
    <location>
        <begin position="786"/>
        <end position="842"/>
    </location>
</feature>
<evidence type="ECO:0000256" key="6">
    <source>
        <dbReference type="ARBA" id="ARBA00023242"/>
    </source>
</evidence>
<dbReference type="Pfam" id="PF25812">
    <property type="entry name" value="RAD24_helical"/>
    <property type="match status" value="1"/>
</dbReference>
<accession>A0A4V5NF78</accession>
<feature type="compositionally biased region" description="Acidic residues" evidence="8">
    <location>
        <begin position="789"/>
        <end position="801"/>
    </location>
</feature>
<evidence type="ECO:0000256" key="1">
    <source>
        <dbReference type="ARBA" id="ARBA00004123"/>
    </source>
</evidence>
<feature type="region of interest" description="Disordered" evidence="8">
    <location>
        <begin position="1"/>
        <end position="138"/>
    </location>
</feature>
<dbReference type="GO" id="GO:0000077">
    <property type="term" value="P:DNA damage checkpoint signaling"/>
    <property type="evidence" value="ECO:0007669"/>
    <property type="project" value="TreeGrafter"/>
</dbReference>
<keyword evidence="11" id="KW-1185">Reference proteome</keyword>
<keyword evidence="6" id="KW-0539">Nucleus</keyword>
<keyword evidence="5" id="KW-0067">ATP-binding</keyword>
<name>A0A4V5NF78_9PEZI</name>
<dbReference type="Proteomes" id="UP000309340">
    <property type="component" value="Unassembled WGS sequence"/>
</dbReference>
<evidence type="ECO:0000256" key="2">
    <source>
        <dbReference type="ARBA" id="ARBA00006168"/>
    </source>
</evidence>
<evidence type="ECO:0000313" key="10">
    <source>
        <dbReference type="EMBL" id="TKA70029.1"/>
    </source>
</evidence>
<dbReference type="InterPro" id="IPR004582">
    <property type="entry name" value="Checkpoint_prot_Rad17_Rad24"/>
</dbReference>
<evidence type="ECO:0000256" key="7">
    <source>
        <dbReference type="ARBA" id="ARBA00023306"/>
    </source>
</evidence>
<dbReference type="Pfam" id="PF03215">
    <property type="entry name" value="Rad17"/>
    <property type="match status" value="1"/>
</dbReference>
<dbReference type="GO" id="GO:0003689">
    <property type="term" value="F:DNA clamp loader activity"/>
    <property type="evidence" value="ECO:0007669"/>
    <property type="project" value="TreeGrafter"/>
</dbReference>
<organism evidence="10 11">
    <name type="scientific">Friedmanniomyces simplex</name>
    <dbReference type="NCBI Taxonomy" id="329884"/>
    <lineage>
        <taxon>Eukaryota</taxon>
        <taxon>Fungi</taxon>
        <taxon>Dikarya</taxon>
        <taxon>Ascomycota</taxon>
        <taxon>Pezizomycotina</taxon>
        <taxon>Dothideomycetes</taxon>
        <taxon>Dothideomycetidae</taxon>
        <taxon>Mycosphaerellales</taxon>
        <taxon>Teratosphaeriaceae</taxon>
        <taxon>Friedmanniomyces</taxon>
    </lineage>
</organism>
<gene>
    <name evidence="10" type="ORF">B0A55_09083</name>
</gene>
<reference evidence="10 11" key="1">
    <citation type="submission" date="2017-03" db="EMBL/GenBank/DDBJ databases">
        <title>Genomes of endolithic fungi from Antarctica.</title>
        <authorList>
            <person name="Coleine C."/>
            <person name="Masonjones S."/>
            <person name="Stajich J.E."/>
        </authorList>
    </citation>
    <scope>NUCLEOTIDE SEQUENCE [LARGE SCALE GENOMIC DNA]</scope>
    <source>
        <strain evidence="10 11">CCFEE 5184</strain>
    </source>
</reference>
<evidence type="ECO:0000256" key="3">
    <source>
        <dbReference type="ARBA" id="ARBA00022741"/>
    </source>
</evidence>
<dbReference type="Gene3D" id="3.40.50.300">
    <property type="entry name" value="P-loop containing nucleotide triphosphate hydrolases"/>
    <property type="match status" value="1"/>
</dbReference>
<dbReference type="EMBL" id="NAJQ01000417">
    <property type="protein sequence ID" value="TKA70029.1"/>
    <property type="molecule type" value="Genomic_DNA"/>
</dbReference>
<keyword evidence="4" id="KW-0227">DNA damage</keyword>
<proteinExistence type="inferred from homology"/>
<evidence type="ECO:0000256" key="4">
    <source>
        <dbReference type="ARBA" id="ARBA00022763"/>
    </source>
</evidence>
<feature type="compositionally biased region" description="Polar residues" evidence="8">
    <location>
        <begin position="92"/>
        <end position="116"/>
    </location>
</feature>
<evidence type="ECO:0000313" key="11">
    <source>
        <dbReference type="Proteomes" id="UP000309340"/>
    </source>
</evidence>
<dbReference type="GO" id="GO:0003682">
    <property type="term" value="F:chromatin binding"/>
    <property type="evidence" value="ECO:0007669"/>
    <property type="project" value="TreeGrafter"/>
</dbReference>
<comment type="similarity">
    <text evidence="2">Belongs to the rad17/RAD24 family.</text>
</comment>
<feature type="compositionally biased region" description="Basic residues" evidence="8">
    <location>
        <begin position="38"/>
        <end position="54"/>
    </location>
</feature>
<dbReference type="GO" id="GO:0006281">
    <property type="term" value="P:DNA repair"/>
    <property type="evidence" value="ECO:0007669"/>
    <property type="project" value="InterPro"/>
</dbReference>
<dbReference type="InterPro" id="IPR027417">
    <property type="entry name" value="P-loop_NTPase"/>
</dbReference>
<protein>
    <recommendedName>
        <fullName evidence="9">Checkpoint protein RAD24-like helical bundle domain-containing protein</fullName>
    </recommendedName>
</protein>
<dbReference type="PANTHER" id="PTHR12172:SF0">
    <property type="entry name" value="CELL CYCLE CHECKPOINT PROTEIN RAD17"/>
    <property type="match status" value="1"/>
</dbReference>
<sequence>MAQSRASRRRVVTISSDEEDQGEQPVSDPSEDDEPVRLQKRTTGKLKPLNKTKRTQQPTPATSTQEHSSQKSPGRPKVGKTKGKTAAKSELPPNSKSIYSFFNAATQRQRFSQPSASPEKLTQEEPEAIHDDSDDGGTALALSKGSSTALAVRKRKAQQHISLEDDKILAPSATQKFRKTSDGGRIASISIVNEDKRPWVEQFAPVDLSELAVHKRKVADVRQWLETALSGKRQKLLVLKGAAGTGKTATLRTLAKDLGATVSEWQNPAGADMSTEGATTTAGHFEEFVRRVRKSASLSFAFDDHVQAAPSHPDARKDDGTDHTKQIVLVEEFPNTFSRTSATLQSFRSTILQYVSSPAIQEARVTPIVMIISETLLSTNTAAADSFTAHRLLGPELLNHPFINTIEFNPVAMTILTKALENIVIKEARKSGRRKTPGPQVLKRLAETGDIRSAVSSLEFLCLRGDDTEAWSSKVQFTKPKKKPTEPAMTKAEEDALKLVSNRESSLGIFHAVGRVVYNNRVDPPAGQSLAQPPSWLPQHRRAKVPERDVDSLIDELGTETSTFIAALHENYGLSCASSGVEETMDSLSGCADNISDADLLSVDRFSFGTRAFSGSAVDGLRQDEMAFQVAVRGMLFNLPSPVHRSSAAGTNKADAHRMFYPTSLKLWKRSEEIEGMLELLTTQMQSGKADETQSAFLPRKSARGEGVESCSRNNSNYSNFAQSATQAASDQPHADPLLMVTRVEMLLERLPYLAQVLAAQQRTSEPSNFLQHILSVSSVHGWTATTTDDADDAEPEDEEAAGPLDAWTTDKPDVENDTSKSKVRAKGSVKPKGKTEGGGLAIPVERRVEKLVLEDDDIVDD</sequence>
<evidence type="ECO:0000259" key="9">
    <source>
        <dbReference type="Pfam" id="PF25812"/>
    </source>
</evidence>
<evidence type="ECO:0000256" key="5">
    <source>
        <dbReference type="ARBA" id="ARBA00022840"/>
    </source>
</evidence>
<evidence type="ECO:0000256" key="8">
    <source>
        <dbReference type="SAM" id="MobiDB-lite"/>
    </source>
</evidence>
<dbReference type="AlphaFoldDB" id="A0A4V5NF78"/>
<dbReference type="PANTHER" id="PTHR12172">
    <property type="entry name" value="CELL CYCLE CHECKPOINT PROTEIN RAD17"/>
    <property type="match status" value="1"/>
</dbReference>